<dbReference type="RefSeq" id="XP_018114652.1">
    <property type="nucleotide sequence ID" value="XM_018259163.2"/>
</dbReference>
<keyword evidence="7" id="KW-0472">Membrane</keyword>
<comment type="subcellular location">
    <subcellularLocation>
        <location evidence="1">Cell membrane</location>
        <topology evidence="1">Single-pass membrane protein</topology>
    </subcellularLocation>
    <subcellularLocation>
        <location evidence="2">Membrane</location>
        <topology evidence="2">Single-pass type I membrane protein</topology>
    </subcellularLocation>
</comment>
<dbReference type="InterPro" id="IPR027841">
    <property type="entry name" value="IL-17_rcpt_C/E_N"/>
</dbReference>
<organism evidence="11 12">
    <name type="scientific">Xenopus laevis</name>
    <name type="common">African clawed frog</name>
    <dbReference type="NCBI Taxonomy" id="8355"/>
    <lineage>
        <taxon>Eukaryota</taxon>
        <taxon>Metazoa</taxon>
        <taxon>Chordata</taxon>
        <taxon>Craniata</taxon>
        <taxon>Vertebrata</taxon>
        <taxon>Euteleostomi</taxon>
        <taxon>Amphibia</taxon>
        <taxon>Batrachia</taxon>
        <taxon>Anura</taxon>
        <taxon>Pipoidea</taxon>
        <taxon>Pipidae</taxon>
        <taxon>Xenopodinae</taxon>
        <taxon>Xenopus</taxon>
        <taxon>Xenopus</taxon>
    </lineage>
</organism>
<dbReference type="STRING" id="8355.A0A1L8GQ28"/>
<keyword evidence="8 12" id="KW-0675">Receptor</keyword>
<dbReference type="InterPro" id="IPR039465">
    <property type="entry name" value="IL-17_rcpt-like"/>
</dbReference>
<sequence length="764" mass="87015">MKHPTVIVFLLALTLHYGFCTITCTGDLSCKLSDMFCLPGDLYEAHSPVLIPTRMTSKTELKCMSENNCVLCVVVELEISLTYLTEGMGKLEIEDCNDYYDEEAEMEDDDEEEEEASSDYSDHRFHNNDSSICAIFYISQNGPHSRSCIMVAVRMPISSIPPSPRTGTVQVGKLKYSCLKGDLSEDLNILACSVPRYHDILKINHSVPGCLDLEDPNKVPICKVPLLNIVHGETNTSVGIINGSRNDIFKLDTIYKHHLRNQHILNGDERFVVRHEDVVPCMCFKVSWDDSSDALQKKICPFENASQYEDNIWKNSNLTLNLVNSKLLYTLEVWCPVMVEISLCWRNGHQDDCHEIPGSETQTNIRAQPTTEEAKGLHSVQHSICVQVKYKDKIWLTNCTENVKDSHRSIGNNNFLIVASNSSYTESPLCLAWRNTCLALNNTKHEELHGVTSFEMKILQEFKSGECELVWRRDSKEAAYVCSLDKYMRKRWNLAWILCLTLLCCVLFVLLLKRERAKKWLKKMVTEKPLDAVFQKRNVLILYSPDHPAYGSLIHTLATSLQNLSLTVTLDQWDRVHMCEVGAISWFHQKKSLIYKENGIIILLFSEGGKRIFHDWRDANGHHRLGQDPYGTFGSILNCVYPDFKEGIARGHYVVASFDLLPSDVPQIFHSVPVLSLPSQLMNLLKELAGNNKKKLSKKQLHQLSRNLKGPLNEWQHNSHSPFISEHSASEMSMPFTPNGSLSVEMHPLNLERLPECRLGQHVY</sequence>
<evidence type="ECO:0000256" key="1">
    <source>
        <dbReference type="ARBA" id="ARBA00004162"/>
    </source>
</evidence>
<dbReference type="PANTHER" id="PTHR15583:SF12">
    <property type="entry name" value="INTERLEUKIN-17 RECEPTOR C"/>
    <property type="match status" value="1"/>
</dbReference>
<evidence type="ECO:0000256" key="6">
    <source>
        <dbReference type="ARBA" id="ARBA00022989"/>
    </source>
</evidence>
<evidence type="ECO:0000256" key="4">
    <source>
        <dbReference type="ARBA" id="ARBA00022692"/>
    </source>
</evidence>
<dbReference type="AGR" id="Xenbase:XB-GENE-17343697"/>
<keyword evidence="5" id="KW-0732">Signal</keyword>
<dbReference type="Pfam" id="PF15037">
    <property type="entry name" value="IL17_R_N"/>
    <property type="match status" value="1"/>
</dbReference>
<keyword evidence="4" id="KW-0812">Transmembrane</keyword>
<evidence type="ECO:0000256" key="3">
    <source>
        <dbReference type="ARBA" id="ARBA00022475"/>
    </source>
</evidence>
<dbReference type="Xenbase" id="XB-GENE-17343697">
    <property type="gene designation" value="il17rc.L"/>
</dbReference>
<dbReference type="Bgee" id="108714709">
    <property type="expression patterns" value="Expressed in intestine and 11 other cell types or tissues"/>
</dbReference>
<reference evidence="12" key="1">
    <citation type="submission" date="2025-08" db="UniProtKB">
        <authorList>
            <consortium name="RefSeq"/>
        </authorList>
    </citation>
    <scope>IDENTIFICATION</scope>
    <source>
        <strain evidence="12">J_2021</strain>
        <tissue evidence="12">Erythrocytes</tissue>
    </source>
</reference>
<dbReference type="OrthoDB" id="9949622at2759"/>
<dbReference type="PROSITE" id="PS51534">
    <property type="entry name" value="SEFIR"/>
    <property type="match status" value="1"/>
</dbReference>
<accession>A0A1L8GQ28</accession>
<keyword evidence="3" id="KW-1003">Cell membrane</keyword>
<evidence type="ECO:0000256" key="9">
    <source>
        <dbReference type="ARBA" id="ARBA00023180"/>
    </source>
</evidence>
<dbReference type="Proteomes" id="UP000186698">
    <property type="component" value="Chromosome 4L"/>
</dbReference>
<keyword evidence="9" id="KW-0325">Glycoprotein</keyword>
<evidence type="ECO:0000256" key="2">
    <source>
        <dbReference type="ARBA" id="ARBA00004479"/>
    </source>
</evidence>
<name>A0A1L8GQ28_XENLA</name>
<gene>
    <name evidence="13" type="primary">il17rc.L</name>
    <name evidence="12" type="synonym">LOC108714709</name>
</gene>
<evidence type="ECO:0000313" key="12">
    <source>
        <dbReference type="RefSeq" id="XP_018114652.1"/>
    </source>
</evidence>
<dbReference type="Gene3D" id="3.40.50.11530">
    <property type="match status" value="1"/>
</dbReference>
<keyword evidence="6" id="KW-1133">Transmembrane helix</keyword>
<dbReference type="GO" id="GO:0005886">
    <property type="term" value="C:plasma membrane"/>
    <property type="evidence" value="ECO:0007669"/>
    <property type="project" value="UniProtKB-SubCell"/>
</dbReference>
<dbReference type="InterPro" id="IPR013568">
    <property type="entry name" value="SEFIR_dom"/>
</dbReference>
<dbReference type="CTD" id="108714709"/>
<dbReference type="PANTHER" id="PTHR15583">
    <property type="entry name" value="INTERLEUKIN-17 RECEPTOR"/>
    <property type="match status" value="1"/>
</dbReference>
<dbReference type="GO" id="GO:0030368">
    <property type="term" value="F:interleukin-17 receptor activity"/>
    <property type="evidence" value="ECO:0000318"/>
    <property type="project" value="GO_Central"/>
</dbReference>
<evidence type="ECO:0000313" key="11">
    <source>
        <dbReference type="Proteomes" id="UP000186698"/>
    </source>
</evidence>
<dbReference type="GeneID" id="108714709"/>
<dbReference type="GO" id="GO:0006954">
    <property type="term" value="P:inflammatory response"/>
    <property type="evidence" value="ECO:0007669"/>
    <property type="project" value="UniProtKB-KW"/>
</dbReference>
<keyword evidence="10" id="KW-0395">Inflammatory response</keyword>
<evidence type="ECO:0000256" key="7">
    <source>
        <dbReference type="ARBA" id="ARBA00023136"/>
    </source>
</evidence>
<dbReference type="Pfam" id="PF08357">
    <property type="entry name" value="SEFIR"/>
    <property type="match status" value="1"/>
</dbReference>
<evidence type="ECO:0000256" key="5">
    <source>
        <dbReference type="ARBA" id="ARBA00022729"/>
    </source>
</evidence>
<protein>
    <submittedName>
        <fullName evidence="12">Interleukin-17 receptor C</fullName>
    </submittedName>
</protein>
<dbReference type="PaxDb" id="8355-A0A1L8GQ28"/>
<dbReference type="AlphaFoldDB" id="A0A1L8GQ28"/>
<evidence type="ECO:0000313" key="13">
    <source>
        <dbReference type="Xenbase" id="XB-GENE-17343697"/>
    </source>
</evidence>
<evidence type="ECO:0000256" key="10">
    <source>
        <dbReference type="ARBA" id="ARBA00023198"/>
    </source>
</evidence>
<proteinExistence type="predicted"/>
<keyword evidence="11" id="KW-1185">Reference proteome</keyword>
<dbReference type="KEGG" id="xla:108714709"/>
<evidence type="ECO:0000256" key="8">
    <source>
        <dbReference type="ARBA" id="ARBA00023170"/>
    </source>
</evidence>
<dbReference type="OMA" id="RTEEWMH"/>